<reference evidence="4 5" key="1">
    <citation type="journal article" date="2023" name="Int. J. Syst. Evol. Microbiol.">
        <title>Physiological and genomic analyses of cobalamin (vitamin B12)-auxotrophy of Lysobacter auxotrophicus sp. nov., a methionine-auxotrophic chitinolytic bacterium isolated from chitin-treated soil.</title>
        <authorList>
            <person name="Saito A."/>
            <person name="Dohra H."/>
            <person name="Hamada M."/>
            <person name="Moriuchi R."/>
            <person name="Kotsuchibashi Y."/>
            <person name="Mori K."/>
        </authorList>
    </citation>
    <scope>NUCLEOTIDE SEQUENCE [LARGE SCALE GENOMIC DNA]</scope>
    <source>
        <strain evidence="4 5">5-21a</strain>
    </source>
</reference>
<gene>
    <name evidence="4" type="ORF">LA521A_21620</name>
</gene>
<proteinExistence type="predicted"/>
<keyword evidence="5" id="KW-1185">Reference proteome</keyword>
<name>A0ABM8DEG0_9GAMM</name>
<feature type="transmembrane region" description="Helical" evidence="2">
    <location>
        <begin position="6"/>
        <end position="27"/>
    </location>
</feature>
<dbReference type="Proteomes" id="UP001317822">
    <property type="component" value="Chromosome"/>
</dbReference>
<keyword evidence="4" id="KW-0255">Endonuclease</keyword>
<dbReference type="Pfam" id="PF04471">
    <property type="entry name" value="Mrr_cat"/>
    <property type="match status" value="1"/>
</dbReference>
<evidence type="ECO:0000256" key="2">
    <source>
        <dbReference type="SAM" id="Phobius"/>
    </source>
</evidence>
<feature type="domain" description="Restriction endonuclease type IV Mrr" evidence="3">
    <location>
        <begin position="43"/>
        <end position="152"/>
    </location>
</feature>
<evidence type="ECO:0000313" key="4">
    <source>
        <dbReference type="EMBL" id="BDU16961.1"/>
    </source>
</evidence>
<keyword evidence="4" id="KW-0540">Nuclease</keyword>
<protein>
    <submittedName>
        <fullName evidence="4">Restriction endonuclease</fullName>
    </submittedName>
</protein>
<dbReference type="GO" id="GO:0004519">
    <property type="term" value="F:endonuclease activity"/>
    <property type="evidence" value="ECO:0007669"/>
    <property type="project" value="UniProtKB-KW"/>
</dbReference>
<keyword evidence="2" id="KW-0472">Membrane</keyword>
<keyword evidence="4" id="KW-0378">Hydrolase</keyword>
<dbReference type="RefSeq" id="WP_281778929.1">
    <property type="nucleotide sequence ID" value="NZ_AP027041.1"/>
</dbReference>
<evidence type="ECO:0000256" key="1">
    <source>
        <dbReference type="SAM" id="MobiDB-lite"/>
    </source>
</evidence>
<evidence type="ECO:0000259" key="3">
    <source>
        <dbReference type="Pfam" id="PF04471"/>
    </source>
</evidence>
<organism evidence="4 5">
    <name type="scientific">Lysobacter auxotrophicus</name>
    <dbReference type="NCBI Taxonomy" id="2992573"/>
    <lineage>
        <taxon>Bacteria</taxon>
        <taxon>Pseudomonadati</taxon>
        <taxon>Pseudomonadota</taxon>
        <taxon>Gammaproteobacteria</taxon>
        <taxon>Lysobacterales</taxon>
        <taxon>Lysobacteraceae</taxon>
        <taxon>Lysobacter</taxon>
    </lineage>
</organism>
<feature type="compositionally biased region" description="Low complexity" evidence="1">
    <location>
        <begin position="228"/>
        <end position="243"/>
    </location>
</feature>
<sequence>MLAGFSLTIALSITVLLGAAATAWLWLVRRRQGETMAGLEALAGMRWREFSRLVVEALQTQGFEAESVEQTLERGPQAEIRLKRDGRPWLLACKLTGARSRLGVASVRELADAVRFNGAAGGVLATPARIDADAHKAGDGLELFDGSALWALVGPMLPASLRDDLTLNARRRSVRETALAWVGALVLGVIAGFVPAMTRDDAPVSLTAVTPTTPVAAPTKPTAPPTAAPHAPAADPSLAAPADPNREQFERGEVIHAIAGLPWVERVLWSTSSTLVIQQRADVDQLQVEEVCGVLARYDALRASRLQLQPPAGSERKVRFLQCRAY</sequence>
<keyword evidence="2" id="KW-0812">Transmembrane</keyword>
<dbReference type="InterPro" id="IPR007560">
    <property type="entry name" value="Restrct_endonuc_IV_Mrr"/>
</dbReference>
<accession>A0ABM8DEG0</accession>
<dbReference type="PANTHER" id="PTHR30015">
    <property type="entry name" value="MRR RESTRICTION SYSTEM PROTEIN"/>
    <property type="match status" value="1"/>
</dbReference>
<dbReference type="PANTHER" id="PTHR30015:SF7">
    <property type="entry name" value="TYPE IV METHYL-DIRECTED RESTRICTION ENZYME ECOKMRR"/>
    <property type="match status" value="1"/>
</dbReference>
<feature type="transmembrane region" description="Helical" evidence="2">
    <location>
        <begin position="178"/>
        <end position="197"/>
    </location>
</feature>
<feature type="region of interest" description="Disordered" evidence="1">
    <location>
        <begin position="212"/>
        <end position="244"/>
    </location>
</feature>
<keyword evidence="2" id="KW-1133">Transmembrane helix</keyword>
<evidence type="ECO:0000313" key="5">
    <source>
        <dbReference type="Proteomes" id="UP001317822"/>
    </source>
</evidence>
<dbReference type="InterPro" id="IPR052906">
    <property type="entry name" value="Type_IV_Methyl-Rstrct_Enzyme"/>
</dbReference>
<dbReference type="InterPro" id="IPR011335">
    <property type="entry name" value="Restrct_endonuc-II-like"/>
</dbReference>
<dbReference type="EMBL" id="AP027041">
    <property type="protein sequence ID" value="BDU16961.1"/>
    <property type="molecule type" value="Genomic_DNA"/>
</dbReference>
<dbReference type="SUPFAM" id="SSF52980">
    <property type="entry name" value="Restriction endonuclease-like"/>
    <property type="match status" value="1"/>
</dbReference>